<comment type="similarity">
    <text evidence="7">Belongs to the chloroperoxidase family.</text>
</comment>
<evidence type="ECO:0000256" key="7">
    <source>
        <dbReference type="ARBA" id="ARBA00025795"/>
    </source>
</evidence>
<dbReference type="PANTHER" id="PTHR33577:SF9">
    <property type="entry name" value="PEROXIDASE STCC"/>
    <property type="match status" value="1"/>
</dbReference>
<dbReference type="GO" id="GO:0004601">
    <property type="term" value="F:peroxidase activity"/>
    <property type="evidence" value="ECO:0007669"/>
    <property type="project" value="UniProtKB-KW"/>
</dbReference>
<comment type="caution">
    <text evidence="10">The sequence shown here is derived from an EMBL/GenBank/DDBJ whole genome shotgun (WGS) entry which is preliminary data.</text>
</comment>
<dbReference type="InterPro" id="IPR000028">
    <property type="entry name" value="Chloroperoxidase"/>
</dbReference>
<dbReference type="Gene3D" id="1.10.489.10">
    <property type="entry name" value="Chloroperoxidase-like"/>
    <property type="match status" value="1"/>
</dbReference>
<sequence>MFLRLTDLAKGLLSGGVSAGNSNALTNSKGGDHYYARGNITDRGPCPDLNALANQGYLFVNQRSHLRPILTHTAPRDGKNITMPQVEEALMAALHMDKALATAITNALRSLVRKDGTFDLVLMRQHNVIEHDASFTRLDFREGDNYNFQPTLFRKMLDDANGGPVTISSLARTYVRRNKESRDAGAPALPWNLWFVNLLQSVSLMNTAKMSGELSREVMTTFYEEERFPEQILENGESRTLIGLVGYAVALLFCIVLRI</sequence>
<evidence type="ECO:0000256" key="5">
    <source>
        <dbReference type="ARBA" id="ARBA00023002"/>
    </source>
</evidence>
<evidence type="ECO:0000256" key="1">
    <source>
        <dbReference type="ARBA" id="ARBA00001970"/>
    </source>
</evidence>
<organism evidence="10 11">
    <name type="scientific">Aureobasidium mustum</name>
    <dbReference type="NCBI Taxonomy" id="2773714"/>
    <lineage>
        <taxon>Eukaryota</taxon>
        <taxon>Fungi</taxon>
        <taxon>Dikarya</taxon>
        <taxon>Ascomycota</taxon>
        <taxon>Pezizomycotina</taxon>
        <taxon>Dothideomycetes</taxon>
        <taxon>Dothideomycetidae</taxon>
        <taxon>Dothideales</taxon>
        <taxon>Saccotheciaceae</taxon>
        <taxon>Aureobasidium</taxon>
    </lineage>
</organism>
<evidence type="ECO:0000256" key="2">
    <source>
        <dbReference type="ARBA" id="ARBA00022559"/>
    </source>
</evidence>
<evidence type="ECO:0000256" key="8">
    <source>
        <dbReference type="SAM" id="Phobius"/>
    </source>
</evidence>
<evidence type="ECO:0000256" key="3">
    <source>
        <dbReference type="ARBA" id="ARBA00022617"/>
    </source>
</evidence>
<evidence type="ECO:0000313" key="10">
    <source>
        <dbReference type="EMBL" id="CAD0088300.1"/>
    </source>
</evidence>
<keyword evidence="8" id="KW-0812">Transmembrane</keyword>
<name>A0A9N8PBI5_9PEZI</name>
<keyword evidence="6" id="KW-0408">Iron</keyword>
<reference evidence="10" key="1">
    <citation type="submission" date="2020-06" db="EMBL/GenBank/DDBJ databases">
        <authorList>
            <person name="Onetto C."/>
        </authorList>
    </citation>
    <scope>NUCLEOTIDE SEQUENCE</scope>
</reference>
<feature type="transmembrane region" description="Helical" evidence="8">
    <location>
        <begin position="240"/>
        <end position="257"/>
    </location>
</feature>
<dbReference type="SUPFAM" id="SSF47571">
    <property type="entry name" value="Cloroperoxidase"/>
    <property type="match status" value="1"/>
</dbReference>
<proteinExistence type="inferred from homology"/>
<keyword evidence="5" id="KW-0560">Oxidoreductase</keyword>
<gene>
    <name evidence="10" type="ORF">AWRI4233_LOCUS1583</name>
</gene>
<comment type="cofactor">
    <cofactor evidence="1">
        <name>heme b</name>
        <dbReference type="ChEBI" id="CHEBI:60344"/>
    </cofactor>
</comment>
<dbReference type="PANTHER" id="PTHR33577">
    <property type="entry name" value="STERIGMATOCYSTIN BIOSYNTHESIS PEROXIDASE STCC-RELATED"/>
    <property type="match status" value="1"/>
</dbReference>
<dbReference type="Proteomes" id="UP000714618">
    <property type="component" value="Unassembled WGS sequence"/>
</dbReference>
<keyword evidence="4" id="KW-0479">Metal-binding</keyword>
<dbReference type="EMBL" id="CAIJEO010000003">
    <property type="protein sequence ID" value="CAD0088300.1"/>
    <property type="molecule type" value="Genomic_DNA"/>
</dbReference>
<keyword evidence="2" id="KW-0575">Peroxidase</keyword>
<accession>A0A9N8PBI5</accession>
<dbReference type="OrthoDB" id="407298at2759"/>
<dbReference type="AlphaFoldDB" id="A0A9N8PBI5"/>
<keyword evidence="8" id="KW-0472">Membrane</keyword>
<evidence type="ECO:0000256" key="6">
    <source>
        <dbReference type="ARBA" id="ARBA00023004"/>
    </source>
</evidence>
<dbReference type="PROSITE" id="PS51405">
    <property type="entry name" value="HEME_HALOPEROXIDASE"/>
    <property type="match status" value="1"/>
</dbReference>
<keyword evidence="3" id="KW-0349">Heme</keyword>
<evidence type="ECO:0000259" key="9">
    <source>
        <dbReference type="PROSITE" id="PS51405"/>
    </source>
</evidence>
<keyword evidence="11" id="KW-1185">Reference proteome</keyword>
<feature type="domain" description="Heme haloperoxidase family profile" evidence="9">
    <location>
        <begin position="30"/>
        <end position="250"/>
    </location>
</feature>
<protein>
    <recommendedName>
        <fullName evidence="9">Heme haloperoxidase family profile domain-containing protein</fullName>
    </recommendedName>
</protein>
<dbReference type="InterPro" id="IPR036851">
    <property type="entry name" value="Chloroperoxidase-like_sf"/>
</dbReference>
<dbReference type="Pfam" id="PF01328">
    <property type="entry name" value="Peroxidase_2"/>
    <property type="match status" value="2"/>
</dbReference>
<evidence type="ECO:0000313" key="11">
    <source>
        <dbReference type="Proteomes" id="UP000714618"/>
    </source>
</evidence>
<dbReference type="GO" id="GO:0046872">
    <property type="term" value="F:metal ion binding"/>
    <property type="evidence" value="ECO:0007669"/>
    <property type="project" value="UniProtKB-KW"/>
</dbReference>
<evidence type="ECO:0000256" key="4">
    <source>
        <dbReference type="ARBA" id="ARBA00022723"/>
    </source>
</evidence>
<keyword evidence="8" id="KW-1133">Transmembrane helix</keyword>